<protein>
    <submittedName>
        <fullName evidence="2">Uncharacterized protein</fullName>
    </submittedName>
</protein>
<evidence type="ECO:0000313" key="2">
    <source>
        <dbReference type="EMBL" id="SPO39380.1"/>
    </source>
</evidence>
<feature type="compositionally biased region" description="Acidic residues" evidence="1">
    <location>
        <begin position="1627"/>
        <end position="1636"/>
    </location>
</feature>
<reference evidence="2 3" key="1">
    <citation type="submission" date="2018-03" db="EMBL/GenBank/DDBJ databases">
        <authorList>
            <person name="Guldener U."/>
        </authorList>
    </citation>
    <scope>NUCLEOTIDE SEQUENCE [LARGE SCALE GENOMIC DNA]</scope>
    <source>
        <strain evidence="2 3">DAOM196992</strain>
    </source>
</reference>
<accession>A0A5C3F5J1</accession>
<feature type="region of interest" description="Disordered" evidence="1">
    <location>
        <begin position="468"/>
        <end position="548"/>
    </location>
</feature>
<feature type="region of interest" description="Disordered" evidence="1">
    <location>
        <begin position="186"/>
        <end position="237"/>
    </location>
</feature>
<feature type="region of interest" description="Disordered" evidence="1">
    <location>
        <begin position="972"/>
        <end position="996"/>
    </location>
</feature>
<dbReference type="OrthoDB" id="10680305at2759"/>
<feature type="compositionally biased region" description="Low complexity" evidence="1">
    <location>
        <begin position="79"/>
        <end position="90"/>
    </location>
</feature>
<feature type="region of interest" description="Disordered" evidence="1">
    <location>
        <begin position="1583"/>
        <end position="1658"/>
    </location>
</feature>
<keyword evidence="3" id="KW-1185">Reference proteome</keyword>
<feature type="compositionally biased region" description="Low complexity" evidence="1">
    <location>
        <begin position="520"/>
        <end position="529"/>
    </location>
</feature>
<evidence type="ECO:0000313" key="3">
    <source>
        <dbReference type="Proteomes" id="UP000323386"/>
    </source>
</evidence>
<feature type="compositionally biased region" description="Low complexity" evidence="1">
    <location>
        <begin position="601"/>
        <end position="613"/>
    </location>
</feature>
<dbReference type="PANTHER" id="PTHR42064:SF1">
    <property type="entry name" value="YALI0F28677P"/>
    <property type="match status" value="1"/>
</dbReference>
<organism evidence="2 3">
    <name type="scientific">Pseudozyma flocculosa</name>
    <dbReference type="NCBI Taxonomy" id="84751"/>
    <lineage>
        <taxon>Eukaryota</taxon>
        <taxon>Fungi</taxon>
        <taxon>Dikarya</taxon>
        <taxon>Basidiomycota</taxon>
        <taxon>Ustilaginomycotina</taxon>
        <taxon>Ustilaginomycetes</taxon>
        <taxon>Ustilaginales</taxon>
        <taxon>Ustilaginaceae</taxon>
        <taxon>Pseudozyma</taxon>
    </lineage>
</organism>
<feature type="region of interest" description="Disordered" evidence="1">
    <location>
        <begin position="1842"/>
        <end position="1864"/>
    </location>
</feature>
<sequence length="1864" mass="196334">MEQLTELQAHLHRLPVQLASSARLDDALQHRLHAVSLALRALSDLESDRLGLERAHQRIATLSQAVTGEWASEIARQTAPPASAAPKSSGDGSGSGGGGSSSLTRSFSSSAALAGSNSPSYPLATPSKLLASPSSLLSGSPTGQRDAALRQALGKEAAGFAEAYGRALGRFDANWSSASRHALKGHQADEGWLGTAPRPRHRQGKGANAAAIGDGPTPLSGWIGPNTPLGDSDGAGATALPTKDASLLLKVLRFGIGNLRALASSIIRASVSDRSGGEASHSQRLSPEDVAAAFGVVIAARGTSAALELAEHIFVRGIKQSDQLDGREADLLFMTVLDILHAADLREQGDDVAACERDLQRDPLAPSPALEIELLAFLEECRRRETTASPRQLEGFGRRPSHPLSAELSASIWPRSATAPLSALGSSAADAWNASLHSGMTTISGLLTAGGNIGSKLIGRAGTDASHAVVAGSEKQSEATQRGNEQDPAATPQERLSEDRKDDGIKVPPTLSVSRFVKPTTGAAATTAGVHAERPELSAPGGPSGDSDAKHIALGSSSAFKLLGASAMGGPAAQVSSASMAAVGTAKSPAKDAHSALEAIAAASGSPSPEASPFRPRPRRIASSGQTVNLAAKEAEPADPVTAFAPRVLQILIGGSASGDEKTAGVGARSSLPLACRLSNRLLRKHFPASEFPEESRKIRLVIVVRWFAFTVLRDLITHPENLGRSLRGGKLLWAAHSTRLPVDDALSYEDLRDATADKGIRGFEDVWTSDEVSCRALNGLHRALYSGIVKCARVSSVSPVQFEQPEQPEGLAAGCRRLLDLFGADYEVHNRSSDAGFDAAQPAPATEAKAFSLSRNEALAFTQASVLGFLDAACCNTRVAPATGESGAPHPSRRHVERKDVESLLEAIRESTRPGKSADSTDAYDLPLLYAAFDSRRMKACVSTSLSEVDCFVEEAQQALAQRPRGDFSLSLDRTTFRRPTQASTDPDPDATTKAQSSFLAADIAGPSSGFSVASSSAQSEEQADACCDWESPPCSPFAEKTLDSLFQLDANVVDNTRRDGAATPKPRCADPAVGSIAQTFASVASTSRASPVTNAPTHVLLQQGHDAGSSTGPSGLSHLPVEEVRRGMLALIRRGYSTRSAPSLPETFEVATRRAEEHENFVDAVLFRQTAAVLRYCSRAAPSLISAPGRSSGTDFAPLAERILLPFRDEVRKCESHQVKTQARLSRLEGEWTELSTKARILLSSLQELRTRCWYACEIRTSPEVASSIMAATLGLHGHHDHGSDERASGEPNWFESLGIHDLSLPADKASFVQGLDPAFQKIVRDAGSFFSSPLWSREALLAKPFLSSRKRRGNAAASVDAEDLAIFTFGVATKALLQAGELPAEPVVGLETFLQRVQLAATGLLLSEAMAMATQTEAVMATTNGRDSSAAAGRNDPDKWVRAFLGRVEGSLQHRDPELASKLSSSGVDRLLQRFDHHPSPHHKMRALFNITRLVVTQLSLVSVPEAPAAAAQSAAAAGGPSTAPLPPPLLRDGLGHLPRRSNASHHLSVVEGGKRASIWHSRRSTTASSVHDPAGAAAVQLGSSPTAGGTCSPARISLASRPSSIGGLSNGPRRARRALSMYVDDDLDEEDAESRGAGTADDDDDETGPRGGMPNIHDLLSLMDFDGTQRDVPSTGTDHFAAPPLPTRPAAALPLQQPEPPSTDTLLNVLESVLIHTLSLPASASASASQGRLKNVYLHLQLICAFSPTAILDWKEEGKALWDAVLAASSVRSEVASRNLDLVRSGRIKDERQRQEVVEIGKCPVAVTGRGTAHADVDLVSYLTSNARLVPLAARGEGIDTPEAQLPDPVSGSDSPLPRV</sequence>
<feature type="region of interest" description="Disordered" evidence="1">
    <location>
        <begin position="601"/>
        <end position="620"/>
    </location>
</feature>
<name>A0A5C3F5J1_9BASI</name>
<feature type="region of interest" description="Disordered" evidence="1">
    <location>
        <begin position="75"/>
        <end position="106"/>
    </location>
</feature>
<dbReference type="PANTHER" id="PTHR42064">
    <property type="entry name" value="YALI0F28677P"/>
    <property type="match status" value="1"/>
</dbReference>
<feature type="compositionally biased region" description="Polar residues" evidence="1">
    <location>
        <begin position="973"/>
        <end position="986"/>
    </location>
</feature>
<feature type="compositionally biased region" description="Basic and acidic residues" evidence="1">
    <location>
        <begin position="495"/>
        <end position="505"/>
    </location>
</feature>
<gene>
    <name evidence="2" type="ORF">PSFLO_04861</name>
</gene>
<dbReference type="Proteomes" id="UP000323386">
    <property type="component" value="Unassembled WGS sequence"/>
</dbReference>
<proteinExistence type="predicted"/>
<dbReference type="EMBL" id="OOIP01000014">
    <property type="protein sequence ID" value="SPO39380.1"/>
    <property type="molecule type" value="Genomic_DNA"/>
</dbReference>
<evidence type="ECO:0000256" key="1">
    <source>
        <dbReference type="SAM" id="MobiDB-lite"/>
    </source>
</evidence>
<feature type="compositionally biased region" description="Gly residues" evidence="1">
    <location>
        <begin position="91"/>
        <end position="100"/>
    </location>
</feature>
<feature type="region of interest" description="Disordered" evidence="1">
    <location>
        <begin position="1518"/>
        <end position="1559"/>
    </location>
</feature>